<comment type="similarity">
    <text evidence="1">Belongs to the small Tim family.</text>
</comment>
<dbReference type="SUPFAM" id="SSF144122">
    <property type="entry name" value="Tim10-like"/>
    <property type="match status" value="1"/>
</dbReference>
<reference evidence="3" key="1">
    <citation type="submission" date="2023-07" db="EMBL/GenBank/DDBJ databases">
        <authorList>
            <consortium name="AG Swart"/>
            <person name="Singh M."/>
            <person name="Singh A."/>
            <person name="Seah K."/>
            <person name="Emmerich C."/>
        </authorList>
    </citation>
    <scope>NUCLEOTIDE SEQUENCE</scope>
    <source>
        <strain evidence="3">DP1</strain>
    </source>
</reference>
<keyword evidence="1" id="KW-1015">Disulfide bond</keyword>
<dbReference type="EMBL" id="CAMPGE010025969">
    <property type="protein sequence ID" value="CAI2383668.1"/>
    <property type="molecule type" value="Genomic_DNA"/>
</dbReference>
<evidence type="ECO:0000256" key="1">
    <source>
        <dbReference type="RuleBase" id="RU367043"/>
    </source>
</evidence>
<evidence type="ECO:0000259" key="2">
    <source>
        <dbReference type="Pfam" id="PF02953"/>
    </source>
</evidence>
<keyword evidence="1" id="KW-0472">Membrane</keyword>
<dbReference type="Pfam" id="PF02953">
    <property type="entry name" value="zf-Tim10_DDP"/>
    <property type="match status" value="1"/>
</dbReference>
<comment type="domain">
    <text evidence="1">The twin CX3C motif contains 4 conserved Cys residues that form 2 disulfide bonds in the mitochondrial intermembrane space.</text>
</comment>
<comment type="subunit">
    <text evidence="1">Heterohexamer.</text>
</comment>
<gene>
    <name evidence="3" type="ORF">ECRASSUSDP1_LOCUS25177</name>
</gene>
<evidence type="ECO:0000313" key="4">
    <source>
        <dbReference type="Proteomes" id="UP001295684"/>
    </source>
</evidence>
<sequence>MEQPLTDDQLQMMYKMGFPDYVQRMGMKCFKRCVPITKETTLSEPEQKCIQDCCDSYVQTIETVFEVIKQKNCDRRGY</sequence>
<keyword evidence="1" id="KW-0653">Protein transport</keyword>
<feature type="domain" description="Tim10-like" evidence="2">
    <location>
        <begin position="17"/>
        <end position="66"/>
    </location>
</feature>
<name>A0AAD1Y1Q7_EUPCR</name>
<dbReference type="Gene3D" id="1.10.287.810">
    <property type="entry name" value="Mitochondrial import inner membrane translocase subunit tim13 like domains"/>
    <property type="match status" value="1"/>
</dbReference>
<dbReference type="AlphaFoldDB" id="A0AAD1Y1Q7"/>
<keyword evidence="1" id="KW-0813">Transport</keyword>
<comment type="subcellular location">
    <subcellularLocation>
        <location evidence="1">Mitochondrion inner membrane</location>
        <topology evidence="1">Peripheral membrane protein</topology>
        <orientation evidence="1">Intermembrane side</orientation>
    </subcellularLocation>
</comment>
<dbReference type="GO" id="GO:0015031">
    <property type="term" value="P:protein transport"/>
    <property type="evidence" value="ECO:0007669"/>
    <property type="project" value="UniProtKB-KW"/>
</dbReference>
<dbReference type="InterPro" id="IPR035427">
    <property type="entry name" value="Tim10-like_dom_sf"/>
</dbReference>
<dbReference type="InterPro" id="IPR004217">
    <property type="entry name" value="Tim10-like"/>
</dbReference>
<keyword evidence="4" id="KW-1185">Reference proteome</keyword>
<dbReference type="GO" id="GO:0005743">
    <property type="term" value="C:mitochondrial inner membrane"/>
    <property type="evidence" value="ECO:0007669"/>
    <property type="project" value="UniProtKB-SubCell"/>
</dbReference>
<keyword evidence="1" id="KW-0999">Mitochondrion inner membrane</keyword>
<accession>A0AAD1Y1Q7</accession>
<organism evidence="3 4">
    <name type="scientific">Euplotes crassus</name>
    <dbReference type="NCBI Taxonomy" id="5936"/>
    <lineage>
        <taxon>Eukaryota</taxon>
        <taxon>Sar</taxon>
        <taxon>Alveolata</taxon>
        <taxon>Ciliophora</taxon>
        <taxon>Intramacronucleata</taxon>
        <taxon>Spirotrichea</taxon>
        <taxon>Hypotrichia</taxon>
        <taxon>Euplotida</taxon>
        <taxon>Euplotidae</taxon>
        <taxon>Moneuplotes</taxon>
    </lineage>
</organism>
<evidence type="ECO:0000313" key="3">
    <source>
        <dbReference type="EMBL" id="CAI2383668.1"/>
    </source>
</evidence>
<keyword evidence="1" id="KW-0496">Mitochondrion</keyword>
<protein>
    <recommendedName>
        <fullName evidence="1">Mitochondrial import inner membrane translocase subunit</fullName>
    </recommendedName>
</protein>
<keyword evidence="1" id="KW-0811">Translocation</keyword>
<proteinExistence type="inferred from homology"/>
<dbReference type="Proteomes" id="UP001295684">
    <property type="component" value="Unassembled WGS sequence"/>
</dbReference>
<keyword evidence="1" id="KW-0143">Chaperone</keyword>
<comment type="function">
    <text evidence="1">Mitochondrial intermembrane chaperone that participates in the import and insertion of some multi-pass transmembrane proteins into the mitochondrial inner membrane. Also required for the transfer of beta-barrel precursors from the TOM complex to the sorting and assembly machinery (SAM complex) of the outer membrane. Acts as a chaperone-like protein that protects the hydrophobic precursors from aggregation and guide them through the mitochondrial intermembrane space.</text>
</comment>
<comment type="caution">
    <text evidence="3">The sequence shown here is derived from an EMBL/GenBank/DDBJ whole genome shotgun (WGS) entry which is preliminary data.</text>
</comment>